<reference evidence="7 8" key="1">
    <citation type="submission" date="2018-10" db="EMBL/GenBank/DDBJ databases">
        <title>Genomic Encyclopedia of Archaeal and Bacterial Type Strains, Phase II (KMG-II): from individual species to whole genera.</title>
        <authorList>
            <person name="Goeker M."/>
        </authorList>
    </citation>
    <scope>NUCLEOTIDE SEQUENCE [LARGE SCALE GENOMIC DNA]</scope>
    <source>
        <strain evidence="7 8">DSM 43383</strain>
    </source>
</reference>
<protein>
    <submittedName>
        <fullName evidence="7">Fusaric acid resistance family protein</fullName>
    </submittedName>
</protein>
<feature type="transmembrane region" description="Helical" evidence="5">
    <location>
        <begin position="73"/>
        <end position="92"/>
    </location>
</feature>
<feature type="transmembrane region" description="Helical" evidence="5">
    <location>
        <begin position="120"/>
        <end position="139"/>
    </location>
</feature>
<keyword evidence="4 5" id="KW-0472">Membrane</keyword>
<evidence type="ECO:0000256" key="2">
    <source>
        <dbReference type="ARBA" id="ARBA00022692"/>
    </source>
</evidence>
<dbReference type="Pfam" id="PF13515">
    <property type="entry name" value="FUSC_2"/>
    <property type="match status" value="1"/>
</dbReference>
<keyword evidence="3 5" id="KW-1133">Transmembrane helix</keyword>
<accession>A0A495QLT9</accession>
<keyword evidence="8" id="KW-1185">Reference proteome</keyword>
<feature type="domain" description="Integral membrane bound transporter" evidence="6">
    <location>
        <begin position="38"/>
        <end position="158"/>
    </location>
</feature>
<evidence type="ECO:0000313" key="7">
    <source>
        <dbReference type="EMBL" id="RKS73448.1"/>
    </source>
</evidence>
<evidence type="ECO:0000256" key="5">
    <source>
        <dbReference type="SAM" id="Phobius"/>
    </source>
</evidence>
<dbReference type="AlphaFoldDB" id="A0A495QLT9"/>
<feature type="transmembrane region" description="Helical" evidence="5">
    <location>
        <begin position="48"/>
        <end position="66"/>
    </location>
</feature>
<gene>
    <name evidence="7" type="ORF">BZB76_4139</name>
</gene>
<comment type="caution">
    <text evidence="7">The sequence shown here is derived from an EMBL/GenBank/DDBJ whole genome shotgun (WGS) entry which is preliminary data.</text>
</comment>
<dbReference type="GO" id="GO:0016020">
    <property type="term" value="C:membrane"/>
    <property type="evidence" value="ECO:0007669"/>
    <property type="project" value="UniProtKB-SubCell"/>
</dbReference>
<feature type="transmembrane region" description="Helical" evidence="5">
    <location>
        <begin position="21"/>
        <end position="42"/>
    </location>
</feature>
<dbReference type="Proteomes" id="UP000274601">
    <property type="component" value="Unassembled WGS sequence"/>
</dbReference>
<evidence type="ECO:0000256" key="4">
    <source>
        <dbReference type="ARBA" id="ARBA00023136"/>
    </source>
</evidence>
<organism evidence="7 8">
    <name type="scientific">Actinomadura pelletieri DSM 43383</name>
    <dbReference type="NCBI Taxonomy" id="1120940"/>
    <lineage>
        <taxon>Bacteria</taxon>
        <taxon>Bacillati</taxon>
        <taxon>Actinomycetota</taxon>
        <taxon>Actinomycetes</taxon>
        <taxon>Streptosporangiales</taxon>
        <taxon>Thermomonosporaceae</taxon>
        <taxon>Actinomadura</taxon>
    </lineage>
</organism>
<evidence type="ECO:0000313" key="8">
    <source>
        <dbReference type="Proteomes" id="UP000274601"/>
    </source>
</evidence>
<sequence>MTAPRPRAAARAIARAAAHRVAVDGWIVVQATLGAGVAWSIATYLLEHPAPFFAPIAAIIALIANLGERGVNAIRLILGVILGLVIGDLVLITIGSGFGVMAVAVFTALAIARLVTDQPLVAVQAAFSAILVVAVGDMASGLERLVDALIGTGVALVFTQLLFPPEPISLMRRAEKSALTAVAGGLATAARAIAEDDDDLRGRAVGELRQVRDRLTELRRAGRASTNVTRRTLGWRARATVVVQENENAEHLDLLADSCLMLTRLVASAPSDTRRKVRQPVHDLADVIAALARALGDVRTRQDAANRALELASCTAALDQSADADLALLAHSLRMVATDIITFAGVDPDEATEAVREGALDQRVPPPATSSHSSHRLLGWARRLRRRSP</sequence>
<feature type="transmembrane region" description="Helical" evidence="5">
    <location>
        <begin position="98"/>
        <end position="115"/>
    </location>
</feature>
<dbReference type="EMBL" id="RBWU01000004">
    <property type="protein sequence ID" value="RKS73448.1"/>
    <property type="molecule type" value="Genomic_DNA"/>
</dbReference>
<name>A0A495QLT9_9ACTN</name>
<dbReference type="InterPro" id="IPR049453">
    <property type="entry name" value="Memb_transporter_dom"/>
</dbReference>
<dbReference type="RefSeq" id="WP_121435944.1">
    <property type="nucleotide sequence ID" value="NZ_RBWU01000004.1"/>
</dbReference>
<evidence type="ECO:0000256" key="1">
    <source>
        <dbReference type="ARBA" id="ARBA00004141"/>
    </source>
</evidence>
<evidence type="ECO:0000256" key="3">
    <source>
        <dbReference type="ARBA" id="ARBA00022989"/>
    </source>
</evidence>
<proteinExistence type="predicted"/>
<dbReference type="OrthoDB" id="5198202at2"/>
<evidence type="ECO:0000259" key="6">
    <source>
        <dbReference type="Pfam" id="PF13515"/>
    </source>
</evidence>
<comment type="subcellular location">
    <subcellularLocation>
        <location evidence="1">Membrane</location>
        <topology evidence="1">Multi-pass membrane protein</topology>
    </subcellularLocation>
</comment>
<keyword evidence="2 5" id="KW-0812">Transmembrane</keyword>